<gene>
    <name evidence="2" type="ordered locus">Shewmr7_0700</name>
</gene>
<name>Q0HYV5_SHESR</name>
<protein>
    <submittedName>
        <fullName evidence="2">Bacteriophage CI repressor</fullName>
    </submittedName>
</protein>
<proteinExistence type="predicted"/>
<reference evidence="2" key="1">
    <citation type="submission" date="2006-08" db="EMBL/GenBank/DDBJ databases">
        <title>Complete sequence of Chromosome1 of Shewanella sp. MR-7.</title>
        <authorList>
            <consortium name="US DOE Joint Genome Institute"/>
            <person name="Copeland A."/>
            <person name="Lucas S."/>
            <person name="Lapidus A."/>
            <person name="Barry K."/>
            <person name="Detter J.C."/>
            <person name="Glavina del Rio T."/>
            <person name="Hammon N."/>
            <person name="Israni S."/>
            <person name="Dalin E."/>
            <person name="Tice H."/>
            <person name="Pitluck S."/>
            <person name="Kiss H."/>
            <person name="Brettin T."/>
            <person name="Bruce D."/>
            <person name="Han C."/>
            <person name="Tapia R."/>
            <person name="Gilna P."/>
            <person name="Schmutz J."/>
            <person name="Larimer F."/>
            <person name="Land M."/>
            <person name="Hauser L."/>
            <person name="Kyrpides N."/>
            <person name="Mikhailova N."/>
            <person name="Nealson K."/>
            <person name="Konstantinidis K."/>
            <person name="Klappenbach J."/>
            <person name="Tiedje J."/>
            <person name="Richardson P."/>
        </authorList>
    </citation>
    <scope>NUCLEOTIDE SEQUENCE</scope>
    <source>
        <strain evidence="2">MR-7</strain>
    </source>
</reference>
<evidence type="ECO:0000313" key="2">
    <source>
        <dbReference type="EMBL" id="ABI41700.1"/>
    </source>
</evidence>
<dbReference type="Gene3D" id="1.10.260.40">
    <property type="entry name" value="lambda repressor-like DNA-binding domains"/>
    <property type="match status" value="1"/>
</dbReference>
<dbReference type="GO" id="GO:0045892">
    <property type="term" value="P:negative regulation of DNA-templated transcription"/>
    <property type="evidence" value="ECO:0007669"/>
    <property type="project" value="InterPro"/>
</dbReference>
<dbReference type="AlphaFoldDB" id="Q0HYV5"/>
<sequence length="255" mass="28451">MLSVRVVGATRWKFQSRDIIDQMKNLVNIKNTQFRIPLNSIPEYDGGETVILRLLSLFGVRHRLELGDLLSVSSGTFATWKTRNTTPFELLIRIHLATGVPMEYLCFGHEGESVDLMKYGVSTKTEYIDGQVIGVQERLASYRLPSLKIFSIENGNLKPSSEVCTDKAFLQLVGVTGDDSDLIVKDAGHLLFINSNETTVSNGQYLFTINGIYQLGNLGMLPDGNVYLFREGDKYQVNPNTTKIHGKVVSVLETV</sequence>
<dbReference type="InterPro" id="IPR010744">
    <property type="entry name" value="Phage_CI_N"/>
</dbReference>
<dbReference type="EMBL" id="CP000444">
    <property type="protein sequence ID" value="ABI41700.1"/>
    <property type="molecule type" value="Genomic_DNA"/>
</dbReference>
<dbReference type="InterPro" id="IPR010982">
    <property type="entry name" value="Lambda_DNA-bd_dom_sf"/>
</dbReference>
<dbReference type="Pfam" id="PF07022">
    <property type="entry name" value="Phage_CI_repr"/>
    <property type="match status" value="1"/>
</dbReference>
<accession>Q0HYV5</accession>
<dbReference type="Gene3D" id="2.10.109.10">
    <property type="entry name" value="Umud Fragment, subunit A"/>
    <property type="match status" value="1"/>
</dbReference>
<dbReference type="KEGG" id="shm:Shewmr7_0700"/>
<dbReference type="GO" id="GO:0003677">
    <property type="term" value="F:DNA binding"/>
    <property type="evidence" value="ECO:0007669"/>
    <property type="project" value="InterPro"/>
</dbReference>
<evidence type="ECO:0000259" key="1">
    <source>
        <dbReference type="Pfam" id="PF07022"/>
    </source>
</evidence>
<dbReference type="HOGENOM" id="CLU_079055_1_0_6"/>
<feature type="domain" description="Bacteriophage CI repressor N-terminal" evidence="1">
    <location>
        <begin position="50"/>
        <end position="111"/>
    </location>
</feature>
<organism evidence="2">
    <name type="scientific">Shewanella sp. (strain MR-7)</name>
    <dbReference type="NCBI Taxonomy" id="60481"/>
    <lineage>
        <taxon>Bacteria</taxon>
        <taxon>Pseudomonadati</taxon>
        <taxon>Pseudomonadota</taxon>
        <taxon>Gammaproteobacteria</taxon>
        <taxon>Alteromonadales</taxon>
        <taxon>Shewanellaceae</taxon>
        <taxon>Shewanella</taxon>
    </lineage>
</organism>